<name>A0A2S3H953_9POAL</name>
<dbReference type="InterPro" id="IPR019734">
    <property type="entry name" value="TPR_rpt"/>
</dbReference>
<evidence type="ECO:0000256" key="2">
    <source>
        <dbReference type="ARBA" id="ARBA00022803"/>
    </source>
</evidence>
<gene>
    <name evidence="6" type="ORF">PAHAL_3G159100</name>
</gene>
<feature type="region of interest" description="Disordered" evidence="4">
    <location>
        <begin position="291"/>
        <end position="333"/>
    </location>
</feature>
<feature type="region of interest" description="Disordered" evidence="4">
    <location>
        <begin position="150"/>
        <end position="238"/>
    </location>
</feature>
<dbReference type="InterPro" id="IPR036249">
    <property type="entry name" value="Thioredoxin-like_sf"/>
</dbReference>
<keyword evidence="2 3" id="KW-0802">TPR repeat</keyword>
<dbReference type="SMART" id="SM00028">
    <property type="entry name" value="TPR"/>
    <property type="match status" value="7"/>
</dbReference>
<feature type="repeat" description="TPR" evidence="3">
    <location>
        <begin position="332"/>
        <end position="365"/>
    </location>
</feature>
<dbReference type="Gramene" id="PAN17847">
    <property type="protein sequence ID" value="PAN17847"/>
    <property type="gene ID" value="PAHAL_3G159100"/>
</dbReference>
<dbReference type="InterPro" id="IPR044534">
    <property type="entry name" value="TTL1-4"/>
</dbReference>
<dbReference type="GO" id="GO:0005737">
    <property type="term" value="C:cytoplasm"/>
    <property type="evidence" value="ECO:0007669"/>
    <property type="project" value="TreeGrafter"/>
</dbReference>
<protein>
    <recommendedName>
        <fullName evidence="5">Thioredoxin domain-containing protein</fullName>
    </recommendedName>
</protein>
<evidence type="ECO:0000259" key="5">
    <source>
        <dbReference type="Pfam" id="PF00085"/>
    </source>
</evidence>
<keyword evidence="1" id="KW-0677">Repeat</keyword>
<dbReference type="Pfam" id="PF00085">
    <property type="entry name" value="Thioredoxin"/>
    <property type="match status" value="1"/>
</dbReference>
<reference evidence="6" key="1">
    <citation type="submission" date="2018-04" db="EMBL/GenBank/DDBJ databases">
        <title>WGS assembly of Panicum hallii.</title>
        <authorList>
            <person name="Lovell J."/>
            <person name="Jenkins J."/>
            <person name="Lowry D."/>
            <person name="Mamidi S."/>
            <person name="Sreedasyam A."/>
            <person name="Weng X."/>
            <person name="Barry K."/>
            <person name="Bonette J."/>
            <person name="Campitelli B."/>
            <person name="Daum C."/>
            <person name="Gordon S."/>
            <person name="Gould B."/>
            <person name="Lipzen A."/>
            <person name="Macqueen A."/>
            <person name="Palacio-Mejia J."/>
            <person name="Plott C."/>
            <person name="Shakirov E."/>
            <person name="Shu S."/>
            <person name="Yoshinaga Y."/>
            <person name="Zane M."/>
            <person name="Rokhsar D."/>
            <person name="Grimwood J."/>
            <person name="Schmutz J."/>
            <person name="Juenger T."/>
        </authorList>
    </citation>
    <scope>NUCLEOTIDE SEQUENCE [LARGE SCALE GENOMIC DNA]</scope>
    <source>
        <strain evidence="6">FIL2</strain>
    </source>
</reference>
<evidence type="ECO:0000313" key="6">
    <source>
        <dbReference type="EMBL" id="PAN17847.1"/>
    </source>
</evidence>
<dbReference type="Pfam" id="PF00515">
    <property type="entry name" value="TPR_1"/>
    <property type="match status" value="1"/>
</dbReference>
<dbReference type="SUPFAM" id="SSF48452">
    <property type="entry name" value="TPR-like"/>
    <property type="match status" value="1"/>
</dbReference>
<accession>A0A2S3H953</accession>
<evidence type="ECO:0000256" key="3">
    <source>
        <dbReference type="PROSITE-ProRule" id="PRU00339"/>
    </source>
</evidence>
<dbReference type="InterPro" id="IPR013766">
    <property type="entry name" value="Thioredoxin_domain"/>
</dbReference>
<sequence length="809" mass="86021">MLYHSSLLLLDYSFPSLSLLPPTPHFVVVAGRSLSLSWERRGEHSTAQQTHRPYIHIHAPPVRLFSERQLASAVLVHQLCTSLVCLPALGRRGECCCSCRPLRCDRAPGMAEADRMRLRAAALTLHDDEGVRDKPDRKADVFADLGSPVSPLRLRPAAATPSSSSSSAGSAKSPAPGNAAAAAVGRGGSRGNHSGELEGSNPPRPPGHRRSGSGPLIFSGGSSSAGSVGGCSGGGGSTASSPLTNALPTGNICPSGRVAGAAAAPQPPRARPVVLGSGTGHYGHGSIMRGGGGSAGGATPARTSIDAAPLHSNSTRSPASCPAPPPASSAGLQEITRTGNEWYKKGRYGEALRHYDRAVALCPDSAACRGNRAAALIGLGRLAEAFRECEEAVRLDPASGRAHGRLAGLCVRLGMVDKARMHFTLAGSVNPSDHAEWQKLHEVESHQGRCMDARKIGDWKSALREADAAIANGADSCQLLLALRSEALLRLHKLEEADSTITSLLKLDNASLPSIPTKLSGMASDSYVLIVQAQVNMTFGRFDSAVALAEKARLIDRGNSEVEVIVNNVRLVAMARTQGNDLFKAGKFAEASIAYGEGLKYEPSNPVLYCNRAACWSKLGRWVKAVEDCNEALRVQPNYTKALLRRAASYAKLEHWADCVRDYEVLRKDLPGDTEVAESLFRAQVALKTARGEEVSNMKFGGEVEAVTSLEQLRDAIHSPGVSVLYFMATMNQQCSQITPSVDSLCSECPSVNFLKVNVDESPMVARAENVRVVPTFKIYKDGTRVKEMICPSLQVLCYSVRHYAVSSS</sequence>
<dbReference type="CDD" id="cd02947">
    <property type="entry name" value="TRX_family"/>
    <property type="match status" value="1"/>
</dbReference>
<dbReference type="EMBL" id="CM008048">
    <property type="protein sequence ID" value="PAN17847.1"/>
    <property type="molecule type" value="Genomic_DNA"/>
</dbReference>
<dbReference type="Proteomes" id="UP000243499">
    <property type="component" value="Chromosome 3"/>
</dbReference>
<dbReference type="SUPFAM" id="SSF52833">
    <property type="entry name" value="Thioredoxin-like"/>
    <property type="match status" value="1"/>
</dbReference>
<dbReference type="InterPro" id="IPR013105">
    <property type="entry name" value="TPR_2"/>
</dbReference>
<dbReference type="AlphaFoldDB" id="A0A2S3H953"/>
<dbReference type="PROSITE" id="PS50005">
    <property type="entry name" value="TPR"/>
    <property type="match status" value="1"/>
</dbReference>
<dbReference type="Pfam" id="PF14559">
    <property type="entry name" value="TPR_19"/>
    <property type="match status" value="1"/>
</dbReference>
<dbReference type="Pfam" id="PF07719">
    <property type="entry name" value="TPR_2"/>
    <property type="match status" value="1"/>
</dbReference>
<feature type="compositionally biased region" description="Low complexity" evidence="4">
    <location>
        <begin position="155"/>
        <end position="184"/>
    </location>
</feature>
<feature type="compositionally biased region" description="Gly residues" evidence="4">
    <location>
        <begin position="227"/>
        <end position="237"/>
    </location>
</feature>
<proteinExistence type="predicted"/>
<evidence type="ECO:0000256" key="1">
    <source>
        <dbReference type="ARBA" id="ARBA00022737"/>
    </source>
</evidence>
<dbReference type="PANTHER" id="PTHR46050">
    <property type="entry name" value="TPR REPEAT-CONTAINING THIOREDOXIN"/>
    <property type="match status" value="1"/>
</dbReference>
<dbReference type="PANTHER" id="PTHR46050:SF4">
    <property type="entry name" value="OS05G0587300 PROTEIN"/>
    <property type="match status" value="1"/>
</dbReference>
<organism evidence="6">
    <name type="scientific">Panicum hallii</name>
    <dbReference type="NCBI Taxonomy" id="206008"/>
    <lineage>
        <taxon>Eukaryota</taxon>
        <taxon>Viridiplantae</taxon>
        <taxon>Streptophyta</taxon>
        <taxon>Embryophyta</taxon>
        <taxon>Tracheophyta</taxon>
        <taxon>Spermatophyta</taxon>
        <taxon>Magnoliopsida</taxon>
        <taxon>Liliopsida</taxon>
        <taxon>Poales</taxon>
        <taxon>Poaceae</taxon>
        <taxon>PACMAD clade</taxon>
        <taxon>Panicoideae</taxon>
        <taxon>Panicodae</taxon>
        <taxon>Paniceae</taxon>
        <taxon>Panicinae</taxon>
        <taxon>Panicum</taxon>
        <taxon>Panicum sect. Panicum</taxon>
    </lineage>
</organism>
<feature type="compositionally biased region" description="Low complexity" evidence="4">
    <location>
        <begin position="212"/>
        <end position="226"/>
    </location>
</feature>
<feature type="domain" description="Thioredoxin" evidence="5">
    <location>
        <begin position="715"/>
        <end position="789"/>
    </location>
</feature>
<dbReference type="GO" id="GO:0006950">
    <property type="term" value="P:response to stress"/>
    <property type="evidence" value="ECO:0007669"/>
    <property type="project" value="UniProtKB-ARBA"/>
</dbReference>
<dbReference type="InterPro" id="IPR011990">
    <property type="entry name" value="TPR-like_helical_dom_sf"/>
</dbReference>
<evidence type="ECO:0000256" key="4">
    <source>
        <dbReference type="SAM" id="MobiDB-lite"/>
    </source>
</evidence>
<dbReference type="FunFam" id="3.40.30.10:FF:000211">
    <property type="entry name" value="TPR repeat-containing thioredoxin TTL4"/>
    <property type="match status" value="1"/>
</dbReference>
<dbReference type="Gene3D" id="1.25.40.10">
    <property type="entry name" value="Tetratricopeptide repeat domain"/>
    <property type="match status" value="1"/>
</dbReference>
<dbReference type="Gene3D" id="3.40.30.10">
    <property type="entry name" value="Glutaredoxin"/>
    <property type="match status" value="1"/>
</dbReference>